<evidence type="ECO:0000256" key="1">
    <source>
        <dbReference type="SAM" id="MobiDB-lite"/>
    </source>
</evidence>
<reference evidence="2" key="2">
    <citation type="submission" date="2023-06" db="EMBL/GenBank/DDBJ databases">
        <authorList>
            <person name="Ma L."/>
            <person name="Liu K.-W."/>
            <person name="Li Z."/>
            <person name="Hsiao Y.-Y."/>
            <person name="Qi Y."/>
            <person name="Fu T."/>
            <person name="Tang G."/>
            <person name="Zhang D."/>
            <person name="Sun W.-H."/>
            <person name="Liu D.-K."/>
            <person name="Li Y."/>
            <person name="Chen G.-Z."/>
            <person name="Liu X.-D."/>
            <person name="Liao X.-Y."/>
            <person name="Jiang Y.-T."/>
            <person name="Yu X."/>
            <person name="Hao Y."/>
            <person name="Huang J."/>
            <person name="Zhao X.-W."/>
            <person name="Ke S."/>
            <person name="Chen Y.-Y."/>
            <person name="Wu W.-L."/>
            <person name="Hsu J.-L."/>
            <person name="Lin Y.-F."/>
            <person name="Huang M.-D."/>
            <person name="Li C.-Y."/>
            <person name="Huang L."/>
            <person name="Wang Z.-W."/>
            <person name="Zhao X."/>
            <person name="Zhong W.-Y."/>
            <person name="Peng D.-H."/>
            <person name="Ahmad S."/>
            <person name="Lan S."/>
            <person name="Zhang J.-S."/>
            <person name="Tsai W.-C."/>
            <person name="Van De Peer Y."/>
            <person name="Liu Z.-J."/>
        </authorList>
    </citation>
    <scope>NUCLEOTIDE SEQUENCE</scope>
    <source>
        <strain evidence="2">CP</strain>
        <tissue evidence="2">Leaves</tissue>
    </source>
</reference>
<comment type="caution">
    <text evidence="2">The sequence shown here is derived from an EMBL/GenBank/DDBJ whole genome shotgun (WGS) entry which is preliminary data.</text>
</comment>
<gene>
    <name evidence="2" type="ORF">QJS10_CPA05g01633</name>
</gene>
<dbReference type="EMBL" id="JAUJYO010000005">
    <property type="protein sequence ID" value="KAK1316997.1"/>
    <property type="molecule type" value="Genomic_DNA"/>
</dbReference>
<evidence type="ECO:0000313" key="2">
    <source>
        <dbReference type="EMBL" id="KAK1316997.1"/>
    </source>
</evidence>
<dbReference type="Proteomes" id="UP001180020">
    <property type="component" value="Unassembled WGS sequence"/>
</dbReference>
<keyword evidence="3" id="KW-1185">Reference proteome</keyword>
<protein>
    <submittedName>
        <fullName evidence="2">Uncharacterized protein</fullName>
    </submittedName>
</protein>
<organism evidence="2 3">
    <name type="scientific">Acorus calamus</name>
    <name type="common">Sweet flag</name>
    <dbReference type="NCBI Taxonomy" id="4465"/>
    <lineage>
        <taxon>Eukaryota</taxon>
        <taxon>Viridiplantae</taxon>
        <taxon>Streptophyta</taxon>
        <taxon>Embryophyta</taxon>
        <taxon>Tracheophyta</taxon>
        <taxon>Spermatophyta</taxon>
        <taxon>Magnoliopsida</taxon>
        <taxon>Liliopsida</taxon>
        <taxon>Acoraceae</taxon>
        <taxon>Acorus</taxon>
    </lineage>
</organism>
<feature type="region of interest" description="Disordered" evidence="1">
    <location>
        <begin position="37"/>
        <end position="56"/>
    </location>
</feature>
<name>A0AAV9EUH9_ACOCL</name>
<dbReference type="AlphaFoldDB" id="A0AAV9EUH9"/>
<sequence>MEHEDLHLHAHIATLISPIKSSDAVWKHALLRNSIKDARSADSSDIVDSSRRMSGR</sequence>
<proteinExistence type="predicted"/>
<accession>A0AAV9EUH9</accession>
<evidence type="ECO:0000313" key="3">
    <source>
        <dbReference type="Proteomes" id="UP001180020"/>
    </source>
</evidence>
<reference evidence="2" key="1">
    <citation type="journal article" date="2023" name="Nat. Commun.">
        <title>Diploid and tetraploid genomes of Acorus and the evolution of monocots.</title>
        <authorList>
            <person name="Ma L."/>
            <person name="Liu K.W."/>
            <person name="Li Z."/>
            <person name="Hsiao Y.Y."/>
            <person name="Qi Y."/>
            <person name="Fu T."/>
            <person name="Tang G.D."/>
            <person name="Zhang D."/>
            <person name="Sun W.H."/>
            <person name="Liu D.K."/>
            <person name="Li Y."/>
            <person name="Chen G.Z."/>
            <person name="Liu X.D."/>
            <person name="Liao X.Y."/>
            <person name="Jiang Y.T."/>
            <person name="Yu X."/>
            <person name="Hao Y."/>
            <person name="Huang J."/>
            <person name="Zhao X.W."/>
            <person name="Ke S."/>
            <person name="Chen Y.Y."/>
            <person name="Wu W.L."/>
            <person name="Hsu J.L."/>
            <person name="Lin Y.F."/>
            <person name="Huang M.D."/>
            <person name="Li C.Y."/>
            <person name="Huang L."/>
            <person name="Wang Z.W."/>
            <person name="Zhao X."/>
            <person name="Zhong W.Y."/>
            <person name="Peng D.H."/>
            <person name="Ahmad S."/>
            <person name="Lan S."/>
            <person name="Zhang J.S."/>
            <person name="Tsai W.C."/>
            <person name="Van de Peer Y."/>
            <person name="Liu Z.J."/>
        </authorList>
    </citation>
    <scope>NUCLEOTIDE SEQUENCE</scope>
    <source>
        <strain evidence="2">CP</strain>
    </source>
</reference>